<dbReference type="InterPro" id="IPR000086">
    <property type="entry name" value="NUDIX_hydrolase_dom"/>
</dbReference>
<sequence length="162" mass="17562">MTATTPWRPPQHIKVKALGLHWRNGQLLATEVMDDAGRLTGVRPLGGGVEFGERWQAALQREFLEELGVEAQVQGPPIVMENLYTHHGAVGHEVLFIANVVFDAAPFAHLDHICFHEDSGTLCTARWFDLAALDAPGGPALYPAGLKQVLLDRAAGTAPPSR</sequence>
<keyword evidence="5" id="KW-1185">Reference proteome</keyword>
<evidence type="ECO:0000313" key="5">
    <source>
        <dbReference type="Proteomes" id="UP001058290"/>
    </source>
</evidence>
<comment type="cofactor">
    <cofactor evidence="1">
        <name>Mg(2+)</name>
        <dbReference type="ChEBI" id="CHEBI:18420"/>
    </cofactor>
</comment>
<dbReference type="SUPFAM" id="SSF55811">
    <property type="entry name" value="Nudix"/>
    <property type="match status" value="1"/>
</dbReference>
<dbReference type="PROSITE" id="PS51462">
    <property type="entry name" value="NUDIX"/>
    <property type="match status" value="1"/>
</dbReference>
<keyword evidence="2" id="KW-0378">Hydrolase</keyword>
<dbReference type="EMBL" id="CP104377">
    <property type="protein sequence ID" value="UXC16926.1"/>
    <property type="molecule type" value="Genomic_DNA"/>
</dbReference>
<organism evidence="4 5">
    <name type="scientific">Comamonas squillarum</name>
    <dbReference type="NCBI Taxonomy" id="2977320"/>
    <lineage>
        <taxon>Bacteria</taxon>
        <taxon>Pseudomonadati</taxon>
        <taxon>Pseudomonadota</taxon>
        <taxon>Betaproteobacteria</taxon>
        <taxon>Burkholderiales</taxon>
        <taxon>Comamonadaceae</taxon>
        <taxon>Comamonas</taxon>
    </lineage>
</organism>
<dbReference type="Gene3D" id="3.90.79.10">
    <property type="entry name" value="Nucleoside Triphosphate Pyrophosphohydrolase"/>
    <property type="match status" value="1"/>
</dbReference>
<dbReference type="InterPro" id="IPR015797">
    <property type="entry name" value="NUDIX_hydrolase-like_dom_sf"/>
</dbReference>
<accession>A0ABY5ZTX4</accession>
<evidence type="ECO:0000256" key="1">
    <source>
        <dbReference type="ARBA" id="ARBA00001946"/>
    </source>
</evidence>
<proteinExistence type="predicted"/>
<dbReference type="Proteomes" id="UP001058290">
    <property type="component" value="Chromosome"/>
</dbReference>
<dbReference type="InterPro" id="IPR020084">
    <property type="entry name" value="NUDIX_hydrolase_CS"/>
</dbReference>
<protein>
    <submittedName>
        <fullName evidence="4">NUDIX domain-containing protein</fullName>
    </submittedName>
</protein>
<reference evidence="4" key="1">
    <citation type="submission" date="2022-09" db="EMBL/GenBank/DDBJ databases">
        <title>Bacterial diversity in gut of crayfish and pufferfish.</title>
        <authorList>
            <person name="Huang Y."/>
        </authorList>
    </citation>
    <scope>NUCLEOTIDE SEQUENCE</scope>
    <source>
        <strain evidence="4">PR12</strain>
    </source>
</reference>
<dbReference type="Pfam" id="PF00293">
    <property type="entry name" value="NUDIX"/>
    <property type="match status" value="1"/>
</dbReference>
<gene>
    <name evidence="4" type="ORF">N4T19_14500</name>
</gene>
<evidence type="ECO:0000256" key="2">
    <source>
        <dbReference type="ARBA" id="ARBA00022801"/>
    </source>
</evidence>
<dbReference type="PROSITE" id="PS00893">
    <property type="entry name" value="NUDIX_BOX"/>
    <property type="match status" value="1"/>
</dbReference>
<evidence type="ECO:0000259" key="3">
    <source>
        <dbReference type="PROSITE" id="PS51462"/>
    </source>
</evidence>
<name>A0ABY5ZTX4_9BURK</name>
<dbReference type="CDD" id="cd04688">
    <property type="entry name" value="NUDIX_Hydrolase"/>
    <property type="match status" value="1"/>
</dbReference>
<feature type="domain" description="Nudix hydrolase" evidence="3">
    <location>
        <begin position="6"/>
        <end position="155"/>
    </location>
</feature>
<dbReference type="RefSeq" id="WP_260718394.1">
    <property type="nucleotide sequence ID" value="NZ_CP104377.1"/>
</dbReference>
<evidence type="ECO:0000313" key="4">
    <source>
        <dbReference type="EMBL" id="UXC16926.1"/>
    </source>
</evidence>